<dbReference type="PANTHER" id="PTHR14190">
    <property type="entry name" value="SUPPRESSOR OF ACTIN MUTATIONS 2/VACUOLAR PROTEIN SORTING 52"/>
    <property type="match status" value="1"/>
</dbReference>
<evidence type="ECO:0000313" key="3">
    <source>
        <dbReference type="Proteomes" id="UP001165060"/>
    </source>
</evidence>
<name>A0ABQ6MDC3_9STRA</name>
<protein>
    <recommendedName>
        <fullName evidence="1">Vps52 coiled-coil domain-containing protein</fullName>
    </recommendedName>
</protein>
<reference evidence="2 3" key="1">
    <citation type="journal article" date="2023" name="Commun. Biol.">
        <title>Genome analysis of Parmales, the sister group of diatoms, reveals the evolutionary specialization of diatoms from phago-mixotrophs to photoautotrophs.</title>
        <authorList>
            <person name="Ban H."/>
            <person name="Sato S."/>
            <person name="Yoshikawa S."/>
            <person name="Yamada K."/>
            <person name="Nakamura Y."/>
            <person name="Ichinomiya M."/>
            <person name="Sato N."/>
            <person name="Blanc-Mathieu R."/>
            <person name="Endo H."/>
            <person name="Kuwata A."/>
            <person name="Ogata H."/>
        </authorList>
    </citation>
    <scope>NUCLEOTIDE SEQUENCE [LARGE SCALE GENOMIC DNA]</scope>
</reference>
<dbReference type="InterPro" id="IPR007258">
    <property type="entry name" value="Vps52"/>
</dbReference>
<accession>A0ABQ6MDC3</accession>
<sequence>LAGQIAADLAATERGCVGRYLAERGEIEALQGELGCADAVLGELQELLGGFRADLSGISADIRQLQTSSLSMSRKLGNRAALDRLLTGYLDEAVVSPAVAEAVLRGGVDERFRACVRELSRAHRYLSGRGPEGSALGLVPCDLPSGREVLAHADKLRLTAVAKTRE</sequence>
<feature type="domain" description="Vps52 coiled-coil" evidence="1">
    <location>
        <begin position="20"/>
        <end position="165"/>
    </location>
</feature>
<dbReference type="PANTHER" id="PTHR14190:SF7">
    <property type="entry name" value="VACUOLAR PROTEIN SORTING-ASSOCIATED PROTEIN 52 HOMOLOG"/>
    <property type="match status" value="1"/>
</dbReference>
<dbReference type="EMBL" id="BRYB01002686">
    <property type="protein sequence ID" value="GMI23969.1"/>
    <property type="molecule type" value="Genomic_DNA"/>
</dbReference>
<dbReference type="Pfam" id="PF04129">
    <property type="entry name" value="Vps52_CC"/>
    <property type="match status" value="1"/>
</dbReference>
<dbReference type="Proteomes" id="UP001165060">
    <property type="component" value="Unassembled WGS sequence"/>
</dbReference>
<keyword evidence="3" id="KW-1185">Reference proteome</keyword>
<proteinExistence type="predicted"/>
<dbReference type="InterPro" id="IPR048319">
    <property type="entry name" value="Vps52_CC"/>
</dbReference>
<feature type="non-terminal residue" evidence="2">
    <location>
        <position position="1"/>
    </location>
</feature>
<gene>
    <name evidence="2" type="ORF">TeGR_g2604</name>
</gene>
<comment type="caution">
    <text evidence="2">The sequence shown here is derived from an EMBL/GenBank/DDBJ whole genome shotgun (WGS) entry which is preliminary data.</text>
</comment>
<evidence type="ECO:0000313" key="2">
    <source>
        <dbReference type="EMBL" id="GMI23969.1"/>
    </source>
</evidence>
<evidence type="ECO:0000259" key="1">
    <source>
        <dbReference type="Pfam" id="PF04129"/>
    </source>
</evidence>
<organism evidence="2 3">
    <name type="scientific">Tetraparma gracilis</name>
    <dbReference type="NCBI Taxonomy" id="2962635"/>
    <lineage>
        <taxon>Eukaryota</taxon>
        <taxon>Sar</taxon>
        <taxon>Stramenopiles</taxon>
        <taxon>Ochrophyta</taxon>
        <taxon>Bolidophyceae</taxon>
        <taxon>Parmales</taxon>
        <taxon>Triparmaceae</taxon>
        <taxon>Tetraparma</taxon>
    </lineage>
</organism>